<dbReference type="Gene3D" id="1.10.8.10">
    <property type="entry name" value="DNA helicase RuvA subunit, C-terminal domain"/>
    <property type="match status" value="1"/>
</dbReference>
<evidence type="ECO:0000313" key="2">
    <source>
        <dbReference type="EMBL" id="EDW02561.1"/>
    </source>
</evidence>
<dbReference type="OMA" id="WIYISLY"/>
<dbReference type="GO" id="GO:0002814">
    <property type="term" value="P:negative regulation of biosynthetic process of antibacterial peptides active against Gram-negative bacteria"/>
    <property type="evidence" value="ECO:0007669"/>
    <property type="project" value="EnsemblMetazoa"/>
</dbReference>
<organism evidence="3">
    <name type="scientific">Drosophila grimshawi</name>
    <name type="common">Hawaiian fruit fly</name>
    <name type="synonym">Idiomyia grimshawi</name>
    <dbReference type="NCBI Taxonomy" id="7222"/>
    <lineage>
        <taxon>Eukaryota</taxon>
        <taxon>Metazoa</taxon>
        <taxon>Ecdysozoa</taxon>
        <taxon>Arthropoda</taxon>
        <taxon>Hexapoda</taxon>
        <taxon>Insecta</taxon>
        <taxon>Pterygota</taxon>
        <taxon>Neoptera</taxon>
        <taxon>Endopterygota</taxon>
        <taxon>Diptera</taxon>
        <taxon>Brachycera</taxon>
        <taxon>Muscomorpha</taxon>
        <taxon>Ephydroidea</taxon>
        <taxon>Drosophilidae</taxon>
        <taxon>Drosophila</taxon>
        <taxon>Hawaiian Drosophila</taxon>
    </lineage>
</organism>
<accession>B4J9X4</accession>
<dbReference type="CDD" id="cd14413">
    <property type="entry name" value="UBA_FAF1"/>
    <property type="match status" value="1"/>
</dbReference>
<reference evidence="2 3" key="1">
    <citation type="journal article" date="2007" name="Nature">
        <title>Evolution of genes and genomes on the Drosophila phylogeny.</title>
        <authorList>
            <consortium name="Drosophila 12 Genomes Consortium"/>
            <person name="Clark A.G."/>
            <person name="Eisen M.B."/>
            <person name="Smith D.R."/>
            <person name="Bergman C.M."/>
            <person name="Oliver B."/>
            <person name="Markow T.A."/>
            <person name="Kaufman T.C."/>
            <person name="Kellis M."/>
            <person name="Gelbart W."/>
            <person name="Iyer V.N."/>
            <person name="Pollard D.A."/>
            <person name="Sackton T.B."/>
            <person name="Larracuente A.M."/>
            <person name="Singh N.D."/>
            <person name="Abad J.P."/>
            <person name="Abt D.N."/>
            <person name="Adryan B."/>
            <person name="Aguade M."/>
            <person name="Akashi H."/>
            <person name="Anderson W.W."/>
            <person name="Aquadro C.F."/>
            <person name="Ardell D.H."/>
            <person name="Arguello R."/>
            <person name="Artieri C.G."/>
            <person name="Barbash D.A."/>
            <person name="Barker D."/>
            <person name="Barsanti P."/>
            <person name="Batterham P."/>
            <person name="Batzoglou S."/>
            <person name="Begun D."/>
            <person name="Bhutkar A."/>
            <person name="Blanco E."/>
            <person name="Bosak S.A."/>
            <person name="Bradley R.K."/>
            <person name="Brand A.D."/>
            <person name="Brent M.R."/>
            <person name="Brooks A.N."/>
            <person name="Brown R.H."/>
            <person name="Butlin R.K."/>
            <person name="Caggese C."/>
            <person name="Calvi B.R."/>
            <person name="Bernardo de Carvalho A."/>
            <person name="Caspi A."/>
            <person name="Castrezana S."/>
            <person name="Celniker S.E."/>
            <person name="Chang J.L."/>
            <person name="Chapple C."/>
            <person name="Chatterji S."/>
            <person name="Chinwalla A."/>
            <person name="Civetta A."/>
            <person name="Clifton S.W."/>
            <person name="Comeron J.M."/>
            <person name="Costello J.C."/>
            <person name="Coyne J.A."/>
            <person name="Daub J."/>
            <person name="David R.G."/>
            <person name="Delcher A.L."/>
            <person name="Delehaunty K."/>
            <person name="Do C.B."/>
            <person name="Ebling H."/>
            <person name="Edwards K."/>
            <person name="Eickbush T."/>
            <person name="Evans J.D."/>
            <person name="Filipski A."/>
            <person name="Findeiss S."/>
            <person name="Freyhult E."/>
            <person name="Fulton L."/>
            <person name="Fulton R."/>
            <person name="Garcia A.C."/>
            <person name="Gardiner A."/>
            <person name="Garfield D.A."/>
            <person name="Garvin B.E."/>
            <person name="Gibson G."/>
            <person name="Gilbert D."/>
            <person name="Gnerre S."/>
            <person name="Godfrey J."/>
            <person name="Good R."/>
            <person name="Gotea V."/>
            <person name="Gravely B."/>
            <person name="Greenberg A.J."/>
            <person name="Griffiths-Jones S."/>
            <person name="Gross S."/>
            <person name="Guigo R."/>
            <person name="Gustafson E.A."/>
            <person name="Haerty W."/>
            <person name="Hahn M.W."/>
            <person name="Halligan D.L."/>
            <person name="Halpern A.L."/>
            <person name="Halter G.M."/>
            <person name="Han M.V."/>
            <person name="Heger A."/>
            <person name="Hillier L."/>
            <person name="Hinrichs A.S."/>
            <person name="Holmes I."/>
            <person name="Hoskins R.A."/>
            <person name="Hubisz M.J."/>
            <person name="Hultmark D."/>
            <person name="Huntley M.A."/>
            <person name="Jaffe D.B."/>
            <person name="Jagadeeshan S."/>
            <person name="Jeck W.R."/>
            <person name="Johnson J."/>
            <person name="Jones C.D."/>
            <person name="Jordan W.C."/>
            <person name="Karpen G.H."/>
            <person name="Kataoka E."/>
            <person name="Keightley P.D."/>
            <person name="Kheradpour P."/>
            <person name="Kirkness E.F."/>
            <person name="Koerich L.B."/>
            <person name="Kristiansen K."/>
            <person name="Kudrna D."/>
            <person name="Kulathinal R.J."/>
            <person name="Kumar S."/>
            <person name="Kwok R."/>
            <person name="Lander E."/>
            <person name="Langley C.H."/>
            <person name="Lapoint R."/>
            <person name="Lazzaro B.P."/>
            <person name="Lee S.J."/>
            <person name="Levesque L."/>
            <person name="Li R."/>
            <person name="Lin C.F."/>
            <person name="Lin M.F."/>
            <person name="Lindblad-Toh K."/>
            <person name="Llopart A."/>
            <person name="Long M."/>
            <person name="Low L."/>
            <person name="Lozovsky E."/>
            <person name="Lu J."/>
            <person name="Luo M."/>
            <person name="Machado C.A."/>
            <person name="Makalowski W."/>
            <person name="Marzo M."/>
            <person name="Matsuda M."/>
            <person name="Matzkin L."/>
            <person name="McAllister B."/>
            <person name="McBride C.S."/>
            <person name="McKernan B."/>
            <person name="McKernan K."/>
            <person name="Mendez-Lago M."/>
            <person name="Minx P."/>
            <person name="Mollenhauer M.U."/>
            <person name="Montooth K."/>
            <person name="Mount S.M."/>
            <person name="Mu X."/>
            <person name="Myers E."/>
            <person name="Negre B."/>
            <person name="Newfeld S."/>
            <person name="Nielsen R."/>
            <person name="Noor M.A."/>
            <person name="O'Grady P."/>
            <person name="Pachter L."/>
            <person name="Papaceit M."/>
            <person name="Parisi M.J."/>
            <person name="Parisi M."/>
            <person name="Parts L."/>
            <person name="Pedersen J.S."/>
            <person name="Pesole G."/>
            <person name="Phillippy A.M."/>
            <person name="Ponting C.P."/>
            <person name="Pop M."/>
            <person name="Porcelli D."/>
            <person name="Powell J.R."/>
            <person name="Prohaska S."/>
            <person name="Pruitt K."/>
            <person name="Puig M."/>
            <person name="Quesneville H."/>
            <person name="Ram K.R."/>
            <person name="Rand D."/>
            <person name="Rasmussen M.D."/>
            <person name="Reed L.K."/>
            <person name="Reenan R."/>
            <person name="Reily A."/>
            <person name="Remington K.A."/>
            <person name="Rieger T.T."/>
            <person name="Ritchie M.G."/>
            <person name="Robin C."/>
            <person name="Rogers Y.H."/>
            <person name="Rohde C."/>
            <person name="Rozas J."/>
            <person name="Rubenfield M.J."/>
            <person name="Ruiz A."/>
            <person name="Russo S."/>
            <person name="Salzberg S.L."/>
            <person name="Sanchez-Gracia A."/>
            <person name="Saranga D.J."/>
            <person name="Sato H."/>
            <person name="Schaeffer S.W."/>
            <person name="Schatz M.C."/>
            <person name="Schlenke T."/>
            <person name="Schwartz R."/>
            <person name="Segarra C."/>
            <person name="Singh R.S."/>
            <person name="Sirot L."/>
            <person name="Sirota M."/>
            <person name="Sisneros N.B."/>
            <person name="Smith C.D."/>
            <person name="Smith T.F."/>
            <person name="Spieth J."/>
            <person name="Stage D.E."/>
            <person name="Stark A."/>
            <person name="Stephan W."/>
            <person name="Strausberg R.L."/>
            <person name="Strempel S."/>
            <person name="Sturgill D."/>
            <person name="Sutton G."/>
            <person name="Sutton G.G."/>
            <person name="Tao W."/>
            <person name="Teichmann S."/>
            <person name="Tobari Y.N."/>
            <person name="Tomimura Y."/>
            <person name="Tsolas J.M."/>
            <person name="Valente V.L."/>
            <person name="Venter E."/>
            <person name="Venter J.C."/>
            <person name="Vicario S."/>
            <person name="Vieira F.G."/>
            <person name="Vilella A.J."/>
            <person name="Villasante A."/>
            <person name="Walenz B."/>
            <person name="Wang J."/>
            <person name="Wasserman M."/>
            <person name="Watts T."/>
            <person name="Wilson D."/>
            <person name="Wilson R.K."/>
            <person name="Wing R.A."/>
            <person name="Wolfner M.F."/>
            <person name="Wong A."/>
            <person name="Wong G.K."/>
            <person name="Wu C.I."/>
            <person name="Wu G."/>
            <person name="Yamamoto D."/>
            <person name="Yang H.P."/>
            <person name="Yang S.P."/>
            <person name="Yorke J.A."/>
            <person name="Yoshida K."/>
            <person name="Zdobnov E."/>
            <person name="Zhang P."/>
            <person name="Zhang Y."/>
            <person name="Zimin A.V."/>
            <person name="Baldwin J."/>
            <person name="Abdouelleil A."/>
            <person name="Abdulkadir J."/>
            <person name="Abebe A."/>
            <person name="Abera B."/>
            <person name="Abreu J."/>
            <person name="Acer S.C."/>
            <person name="Aftuck L."/>
            <person name="Alexander A."/>
            <person name="An P."/>
            <person name="Anderson E."/>
            <person name="Anderson S."/>
            <person name="Arachi H."/>
            <person name="Azer M."/>
            <person name="Bachantsang P."/>
            <person name="Barry A."/>
            <person name="Bayul T."/>
            <person name="Berlin A."/>
            <person name="Bessette D."/>
            <person name="Bloom T."/>
            <person name="Blye J."/>
            <person name="Boguslavskiy L."/>
            <person name="Bonnet C."/>
            <person name="Boukhgalter B."/>
            <person name="Bourzgui I."/>
            <person name="Brown A."/>
            <person name="Cahill P."/>
            <person name="Channer S."/>
            <person name="Cheshatsang Y."/>
            <person name="Chuda L."/>
            <person name="Citroen M."/>
            <person name="Collymore A."/>
            <person name="Cooke P."/>
            <person name="Costello M."/>
            <person name="D'Aco K."/>
            <person name="Daza R."/>
            <person name="De Haan G."/>
            <person name="DeGray S."/>
            <person name="DeMaso C."/>
            <person name="Dhargay N."/>
            <person name="Dooley K."/>
            <person name="Dooley E."/>
            <person name="Doricent M."/>
            <person name="Dorje P."/>
            <person name="Dorjee K."/>
            <person name="Dupes A."/>
            <person name="Elong R."/>
            <person name="Falk J."/>
            <person name="Farina A."/>
            <person name="Faro S."/>
            <person name="Ferguson D."/>
            <person name="Fisher S."/>
            <person name="Foley C.D."/>
            <person name="Franke A."/>
            <person name="Friedrich D."/>
            <person name="Gadbois L."/>
            <person name="Gearin G."/>
            <person name="Gearin C.R."/>
            <person name="Giannoukos G."/>
            <person name="Goode T."/>
            <person name="Graham J."/>
            <person name="Grandbois E."/>
            <person name="Grewal S."/>
            <person name="Gyaltsen K."/>
            <person name="Hafez N."/>
            <person name="Hagos B."/>
            <person name="Hall J."/>
            <person name="Henson C."/>
            <person name="Hollinger A."/>
            <person name="Honan T."/>
            <person name="Huard M.D."/>
            <person name="Hughes L."/>
            <person name="Hurhula B."/>
            <person name="Husby M.E."/>
            <person name="Kamat A."/>
            <person name="Kanga B."/>
            <person name="Kashin S."/>
            <person name="Khazanovich D."/>
            <person name="Kisner P."/>
            <person name="Lance K."/>
            <person name="Lara M."/>
            <person name="Lee W."/>
            <person name="Lennon N."/>
            <person name="Letendre F."/>
            <person name="LeVine R."/>
            <person name="Lipovsky A."/>
            <person name="Liu X."/>
            <person name="Liu J."/>
            <person name="Liu S."/>
            <person name="Lokyitsang T."/>
            <person name="Lokyitsang Y."/>
            <person name="Lubonja R."/>
            <person name="Lui A."/>
            <person name="MacDonald P."/>
            <person name="Magnisalis V."/>
            <person name="Maru K."/>
            <person name="Matthews C."/>
            <person name="McCusker W."/>
            <person name="McDonough S."/>
            <person name="Mehta T."/>
            <person name="Meldrim J."/>
            <person name="Meneus L."/>
            <person name="Mihai O."/>
            <person name="Mihalev A."/>
            <person name="Mihova T."/>
            <person name="Mittelman R."/>
            <person name="Mlenga V."/>
            <person name="Montmayeur A."/>
            <person name="Mulrain L."/>
            <person name="Navidi A."/>
            <person name="Naylor J."/>
            <person name="Negash T."/>
            <person name="Nguyen T."/>
            <person name="Nguyen N."/>
            <person name="Nicol R."/>
            <person name="Norbu C."/>
            <person name="Norbu N."/>
            <person name="Novod N."/>
            <person name="O'Neill B."/>
            <person name="Osman S."/>
            <person name="Markiewicz E."/>
            <person name="Oyono O.L."/>
            <person name="Patti C."/>
            <person name="Phunkhang P."/>
            <person name="Pierre F."/>
            <person name="Priest M."/>
            <person name="Raghuraman S."/>
            <person name="Rege F."/>
            <person name="Reyes R."/>
            <person name="Rise C."/>
            <person name="Rogov P."/>
            <person name="Ross K."/>
            <person name="Ryan E."/>
            <person name="Settipalli S."/>
            <person name="Shea T."/>
            <person name="Sherpa N."/>
            <person name="Shi L."/>
            <person name="Shih D."/>
            <person name="Sparrow T."/>
            <person name="Spaulding J."/>
            <person name="Stalker J."/>
            <person name="Stange-Thomann N."/>
            <person name="Stavropoulos S."/>
            <person name="Stone C."/>
            <person name="Strader C."/>
            <person name="Tesfaye S."/>
            <person name="Thomson T."/>
            <person name="Thoulutsang Y."/>
            <person name="Thoulutsang D."/>
            <person name="Topham K."/>
            <person name="Topping I."/>
            <person name="Tsamla T."/>
            <person name="Vassiliev H."/>
            <person name="Vo A."/>
            <person name="Wangchuk T."/>
            <person name="Wangdi T."/>
            <person name="Weiand M."/>
            <person name="Wilkinson J."/>
            <person name="Wilson A."/>
            <person name="Yadav S."/>
            <person name="Young G."/>
            <person name="Yu Q."/>
            <person name="Zembek L."/>
            <person name="Zhong D."/>
            <person name="Zimmer A."/>
            <person name="Zwirko Z."/>
            <person name="Jaffe D.B."/>
            <person name="Alvarez P."/>
            <person name="Brockman W."/>
            <person name="Butler J."/>
            <person name="Chin C."/>
            <person name="Gnerre S."/>
            <person name="Grabherr M."/>
            <person name="Kleber M."/>
            <person name="Mauceli E."/>
            <person name="MacCallum I."/>
        </authorList>
    </citation>
    <scope>NUCLEOTIDE SEQUENCE [LARGE SCALE GENOMIC DNA]</scope>
    <source>
        <strain evidence="3">Tucson 15287-2541.00</strain>
    </source>
</reference>
<dbReference type="EMBL" id="CH916367">
    <property type="protein sequence ID" value="EDW02561.1"/>
    <property type="molecule type" value="Genomic_DNA"/>
</dbReference>
<proteinExistence type="predicted"/>
<keyword evidence="3" id="KW-1185">Reference proteome</keyword>
<dbReference type="STRING" id="7222.B4J9X4"/>
<evidence type="ECO:0000256" key="1">
    <source>
        <dbReference type="SAM" id="MobiDB-lite"/>
    </source>
</evidence>
<dbReference type="Pfam" id="PF14555">
    <property type="entry name" value="UBA_4"/>
    <property type="match status" value="1"/>
</dbReference>
<dbReference type="Proteomes" id="UP000001070">
    <property type="component" value="Unassembled WGS sequence"/>
</dbReference>
<protein>
    <submittedName>
        <fullName evidence="2">GH19822</fullName>
    </submittedName>
</protein>
<feature type="compositionally biased region" description="Low complexity" evidence="1">
    <location>
        <begin position="64"/>
        <end position="86"/>
    </location>
</feature>
<name>B4J9X4_DROGR</name>
<dbReference type="InParanoid" id="B4J9X4"/>
<dbReference type="GO" id="GO:0045861">
    <property type="term" value="P:negative regulation of proteolysis"/>
    <property type="evidence" value="ECO:0007669"/>
    <property type="project" value="EnsemblMetazoa"/>
</dbReference>
<dbReference type="InterPro" id="IPR044541">
    <property type="entry name" value="FAF1_UBA"/>
</dbReference>
<gene>
    <name evidence="2" type="primary">Dgri\GH19822</name>
    <name evidence="2" type="ORF">Dgri_GH19822</name>
</gene>
<dbReference type="GO" id="GO:0061060">
    <property type="term" value="P:negative regulation of peptidoglycan recognition protein signaling pathway"/>
    <property type="evidence" value="ECO:0007669"/>
    <property type="project" value="EnsemblMetazoa"/>
</dbReference>
<sequence>MSDNQDKEETLASFQIITGIDDVGEAFSHLEASNWDLVEAISRVMPHEDAPLAIHTPEPPAPDPVAVASAQPDPNNTNGFGPFNFDELPGPSQGARMFPSEYFEAQLE</sequence>
<dbReference type="HOGENOM" id="CLU_2199640_0_0_1"/>
<evidence type="ECO:0000313" key="3">
    <source>
        <dbReference type="Proteomes" id="UP000001070"/>
    </source>
</evidence>
<dbReference type="eggNOG" id="KOG1363">
    <property type="taxonomic scope" value="Eukaryota"/>
</dbReference>
<feature type="region of interest" description="Disordered" evidence="1">
    <location>
        <begin position="51"/>
        <end position="108"/>
    </location>
</feature>
<dbReference type="AlphaFoldDB" id="B4J9X4"/>
<dbReference type="OrthoDB" id="1920064at2759"/>